<dbReference type="EMBL" id="PHHE01000001">
    <property type="protein sequence ID" value="PKA71356.1"/>
    <property type="molecule type" value="Genomic_DNA"/>
</dbReference>
<accession>A0ABX4Q3L5</accession>
<protein>
    <submittedName>
        <fullName evidence="2">Uncharacterized protein</fullName>
    </submittedName>
</protein>
<evidence type="ECO:0000256" key="1">
    <source>
        <dbReference type="SAM" id="Coils"/>
    </source>
</evidence>
<evidence type="ECO:0000313" key="3">
    <source>
        <dbReference type="Proteomes" id="UP000232455"/>
    </source>
</evidence>
<keyword evidence="1" id="KW-0175">Coiled coil</keyword>
<organism evidence="2 3">
    <name type="scientific">Pseudomonas baetica</name>
    <dbReference type="NCBI Taxonomy" id="674054"/>
    <lineage>
        <taxon>Bacteria</taxon>
        <taxon>Pseudomonadati</taxon>
        <taxon>Pseudomonadota</taxon>
        <taxon>Gammaproteobacteria</taxon>
        <taxon>Pseudomonadales</taxon>
        <taxon>Pseudomonadaceae</taxon>
        <taxon>Pseudomonas</taxon>
    </lineage>
</organism>
<evidence type="ECO:0000313" key="2">
    <source>
        <dbReference type="EMBL" id="PKA71356.1"/>
    </source>
</evidence>
<gene>
    <name evidence="2" type="ORF">ATI02_4334</name>
</gene>
<sequence>MIHKDLKTGTESEIFFEGNEAMLIDSRGRKRPMFKKKLIRDYPSISDYMADSGGRFSICLKSNFKYDSDRGVFLDKRFNRQALAINKRTDDTLQTTLNSESVAAAKALVQLYLEDGYSAIVITRPGSLKQSQNIWRQAMLQGLKVEGYSPSQADEEWLKAELDKKAQDVIKTNRLAIEAFVATGRYFDVKSVANQWKTIDRSPVGQAFVDMLKNGLDPLMILNPPKKTNHKAEPADLTAQYHKILELVRHQCPARLGTATKALEKFKPEPTPVVVSIPPEAPRPKTEQDVIREYRTIKANEQNAQAERDELRRLQALEKSNQDIKKKT</sequence>
<keyword evidence="3" id="KW-1185">Reference proteome</keyword>
<feature type="coiled-coil region" evidence="1">
    <location>
        <begin position="294"/>
        <end position="327"/>
    </location>
</feature>
<proteinExistence type="predicted"/>
<reference evidence="2 3" key="1">
    <citation type="submission" date="2017-11" db="EMBL/GenBank/DDBJ databases">
        <title>Genome sequencing of a diverse group of Pseudomonas species.</title>
        <authorList>
            <person name="Loper J."/>
        </authorList>
    </citation>
    <scope>NUCLEOTIDE SEQUENCE [LARGE SCALE GENOMIC DNA]</scope>
    <source>
        <strain evidence="2 3">LMG 25716</strain>
    </source>
</reference>
<dbReference type="Proteomes" id="UP000232455">
    <property type="component" value="Unassembled WGS sequence"/>
</dbReference>
<comment type="caution">
    <text evidence="2">The sequence shown here is derived from an EMBL/GenBank/DDBJ whole genome shotgun (WGS) entry which is preliminary data.</text>
</comment>
<name>A0ABX4Q3L5_9PSED</name>